<keyword evidence="3" id="KW-1185">Reference proteome</keyword>
<dbReference type="AlphaFoldDB" id="A0A397SHD8"/>
<feature type="non-terminal residue" evidence="2">
    <location>
        <position position="1"/>
    </location>
</feature>
<name>A0A397SHD8_9GLOM</name>
<evidence type="ECO:0000313" key="2">
    <source>
        <dbReference type="EMBL" id="RIA82181.1"/>
    </source>
</evidence>
<proteinExistence type="predicted"/>
<comment type="caution">
    <text evidence="2">The sequence shown here is derived from an EMBL/GenBank/DDBJ whole genome shotgun (WGS) entry which is preliminary data.</text>
</comment>
<accession>A0A397SHD8</accession>
<dbReference type="EMBL" id="QKYT01000695">
    <property type="protein sequence ID" value="RIA82181.1"/>
    <property type="molecule type" value="Genomic_DNA"/>
</dbReference>
<evidence type="ECO:0000313" key="3">
    <source>
        <dbReference type="Proteomes" id="UP000265703"/>
    </source>
</evidence>
<evidence type="ECO:0000256" key="1">
    <source>
        <dbReference type="SAM" id="MobiDB-lite"/>
    </source>
</evidence>
<gene>
    <name evidence="2" type="ORF">C1645_835773</name>
</gene>
<reference evidence="2 3" key="1">
    <citation type="submission" date="2018-06" db="EMBL/GenBank/DDBJ databases">
        <title>Comparative genomics reveals the genomic features of Rhizophagus irregularis, R. cerebriforme, R. diaphanum and Gigaspora rosea, and their symbiotic lifestyle signature.</title>
        <authorList>
            <person name="Morin E."/>
            <person name="San Clemente H."/>
            <person name="Chen E.C.H."/>
            <person name="De La Providencia I."/>
            <person name="Hainaut M."/>
            <person name="Kuo A."/>
            <person name="Kohler A."/>
            <person name="Murat C."/>
            <person name="Tang N."/>
            <person name="Roy S."/>
            <person name="Loubradou J."/>
            <person name="Henrissat B."/>
            <person name="Grigoriev I.V."/>
            <person name="Corradi N."/>
            <person name="Roux C."/>
            <person name="Martin F.M."/>
        </authorList>
    </citation>
    <scope>NUCLEOTIDE SEQUENCE [LARGE SCALE GENOMIC DNA]</scope>
    <source>
        <strain evidence="2 3">DAOM 227022</strain>
    </source>
</reference>
<dbReference type="Proteomes" id="UP000265703">
    <property type="component" value="Unassembled WGS sequence"/>
</dbReference>
<feature type="region of interest" description="Disordered" evidence="1">
    <location>
        <begin position="1"/>
        <end position="22"/>
    </location>
</feature>
<organism evidence="2 3">
    <name type="scientific">Glomus cerebriforme</name>
    <dbReference type="NCBI Taxonomy" id="658196"/>
    <lineage>
        <taxon>Eukaryota</taxon>
        <taxon>Fungi</taxon>
        <taxon>Fungi incertae sedis</taxon>
        <taxon>Mucoromycota</taxon>
        <taxon>Glomeromycotina</taxon>
        <taxon>Glomeromycetes</taxon>
        <taxon>Glomerales</taxon>
        <taxon>Glomeraceae</taxon>
        <taxon>Glomus</taxon>
    </lineage>
</organism>
<dbReference type="OrthoDB" id="2345795at2759"/>
<sequence length="241" mass="27348">VSDQNSDSQISPISSKGSTTEIPSKRIRVDHIFTTQSHRSLKCWSQGRFVLRDKPINNQRSDILKDRLIENQRSIITQLTSDFNLSTSSPVSKQTVENQRTSDTMASTISHKTNSDLCKTTDNNTSSHITPIPESLHSYLEKITYKNMMASAIHNLAIANISYKNNRELSPYKMHKIMNEFDINSVGKTYGSVNDYGEKVIKVFNEGGMDKILKSFEEGITSYINTQPKENRPYMNFIKGN</sequence>
<protein>
    <submittedName>
        <fullName evidence="2">Uncharacterized protein</fullName>
    </submittedName>
</protein>